<keyword evidence="2" id="KW-1185">Reference proteome</keyword>
<accession>A0ACB8U044</accession>
<dbReference type="EMBL" id="MU274916">
    <property type="protein sequence ID" value="KAI0087722.1"/>
    <property type="molecule type" value="Genomic_DNA"/>
</dbReference>
<reference evidence="1" key="1">
    <citation type="journal article" date="2021" name="Environ. Microbiol.">
        <title>Gene family expansions and transcriptome signatures uncover fungal adaptations to wood decay.</title>
        <authorList>
            <person name="Hage H."/>
            <person name="Miyauchi S."/>
            <person name="Viragh M."/>
            <person name="Drula E."/>
            <person name="Min B."/>
            <person name="Chaduli D."/>
            <person name="Navarro D."/>
            <person name="Favel A."/>
            <person name="Norest M."/>
            <person name="Lesage-Meessen L."/>
            <person name="Balint B."/>
            <person name="Merenyi Z."/>
            <person name="de Eugenio L."/>
            <person name="Morin E."/>
            <person name="Martinez A.T."/>
            <person name="Baldrian P."/>
            <person name="Stursova M."/>
            <person name="Martinez M.J."/>
            <person name="Novotny C."/>
            <person name="Magnuson J.K."/>
            <person name="Spatafora J.W."/>
            <person name="Maurice S."/>
            <person name="Pangilinan J."/>
            <person name="Andreopoulos W."/>
            <person name="LaButti K."/>
            <person name="Hundley H."/>
            <person name="Na H."/>
            <person name="Kuo A."/>
            <person name="Barry K."/>
            <person name="Lipzen A."/>
            <person name="Henrissat B."/>
            <person name="Riley R."/>
            <person name="Ahrendt S."/>
            <person name="Nagy L.G."/>
            <person name="Grigoriev I.V."/>
            <person name="Martin F."/>
            <person name="Rosso M.N."/>
        </authorList>
    </citation>
    <scope>NUCLEOTIDE SEQUENCE</scope>
    <source>
        <strain evidence="1">CBS 384.51</strain>
    </source>
</reference>
<name>A0ACB8U044_9APHY</name>
<organism evidence="1 2">
    <name type="scientific">Irpex rosettiformis</name>
    <dbReference type="NCBI Taxonomy" id="378272"/>
    <lineage>
        <taxon>Eukaryota</taxon>
        <taxon>Fungi</taxon>
        <taxon>Dikarya</taxon>
        <taxon>Basidiomycota</taxon>
        <taxon>Agaricomycotina</taxon>
        <taxon>Agaricomycetes</taxon>
        <taxon>Polyporales</taxon>
        <taxon>Irpicaceae</taxon>
        <taxon>Irpex</taxon>
    </lineage>
</organism>
<sequence length="1014" mass="112730">MDNSFDTANESDEDFDWEEVAVPTDGQAVPDGESTYTNVEEGPSTAVRPNIEITLHAKPKPDDASKKKAAAVQAERVARVACHKMHTILLLGNASVRNKWINDDILKARLMSLTPMSIQNAFAMIHRSRIPEAAKRGRMFESAMTRLVEWWYKTFRVLPTGHIRSRTYEDVQRELLSKAARAKDRKGKSRAKDLEDEDEDEGELIRDERSLMKHALMRRGSRDVSAQLFTSLCRALGIPARLVVSIQSVPWQANVGKPKTAAKKKPKKQDDKGKQPDDDEESGMEDIEIPSRGTSFPGNGLSLNGRSTPPSDTKGKGKQKAPPVINLRKGRGRKLGSATPPVKPTREQTPDPTTTPPVFWTEVFSRADARWLPVDPVRFIVNKRRVFDPSSSIGMQPGMRVENRMVYVVAFEEDGYARDVTPRYASEFGAKTSKMQQGGKGKQDWWERVMAIMRRPYRLNRDDLEDDELHVNQLTEQMPNSMAGFKNHPLYVLERHLKRDEVIHPLTELGKFRGEPVYPRSSVVTLKTAENWMRQGRKVREGCQPMKWVKQNAVTVNKKRAIEMAMADRSDGLAVAGGDQGAGFSSEPDVMQGMYSESQTELYRPDPVINGKVPKNNFGNIDLYVPTMLPAGGAYVPYKGVAKIAHQLGIDCAEAVTGFEFKKRRAFPVISGVVVAAENEEMLREAYWAAEQEAEEKRRTKRQEQVIKRWQRLIQGLRIRQRLQDQYAGKETQQAPESTEECEKVTGGFLSTADDVVQPYTLPRNFHPVLDSSDHQHLPLNTQDGNANAGSSHDNVGVDPISHGGAVVVREPLRMETFDIEDAHDIGPDTDTPVLGSLTRAGGAPKTMRELAEEAVAVGPLEQQHENGISSPTQTGVTVRSNSTASPVPATPSNGRRADGGRNASRRGARAGASNGTTKSATASSSKVKSTPPQARRGRKRVREEIVIDSDDEDEDDEDGGGDGTTKRSRHTSIQPPVVQVPRSDRVLRSRKSKTEAQLQEEKEQEAAYRRAIA</sequence>
<protein>
    <submittedName>
        <fullName evidence="1">Uncharacterized protein</fullName>
    </submittedName>
</protein>
<comment type="caution">
    <text evidence="1">The sequence shown here is derived from an EMBL/GenBank/DDBJ whole genome shotgun (WGS) entry which is preliminary data.</text>
</comment>
<gene>
    <name evidence="1" type="ORF">BDY19DRAFT_892387</name>
</gene>
<proteinExistence type="predicted"/>
<evidence type="ECO:0000313" key="1">
    <source>
        <dbReference type="EMBL" id="KAI0087722.1"/>
    </source>
</evidence>
<evidence type="ECO:0000313" key="2">
    <source>
        <dbReference type="Proteomes" id="UP001055072"/>
    </source>
</evidence>
<dbReference type="Proteomes" id="UP001055072">
    <property type="component" value="Unassembled WGS sequence"/>
</dbReference>